<sequence>MVSSSSFVMRSNNYSADVLPEVFPSFTVQDQMNNGSLLSSGSIQTSVNSDMGIRSKMMHPSNLSSGLSNHSTFQAEDRSRTNLIINYLPQSYDQGDLQRLFERIGPIRQCKLIRDKVRYAFIYFAEHCIAIQTYHGYETEQKRLRVAYASSGGRRGTNANPNHPSLPLDSAQRQSFLSQASAESAVLRLNNVQASDWISPLCIRLIGSVTKETLALFCLSRQSVLNQMPLGDPSSEAAVLNSILSTSLRRNILNAPSNVNVTDSLIDRFAGLNVDGIVDNCFDGHSDVKGQSYVPLSRPIVRTKGASLLDSSPALGYCSNGLHSLDSFDGSHQSSQDRSSPRNSFEMKSHPCVRQFLEARDIETKSPLWASTTLSSGSSQQRMGGGSFINRSNIS</sequence>
<dbReference type="InterPro" id="IPR000504">
    <property type="entry name" value="RRM_dom"/>
</dbReference>
<dbReference type="SUPFAM" id="SSF54928">
    <property type="entry name" value="RNA-binding domain, RBD"/>
    <property type="match status" value="1"/>
</dbReference>
<dbReference type="InterPro" id="IPR012677">
    <property type="entry name" value="Nucleotide-bd_a/b_plait_sf"/>
</dbReference>
<keyword evidence="1" id="KW-0694">RNA-binding</keyword>
<dbReference type="Proteomes" id="UP000784294">
    <property type="component" value="Unassembled WGS sequence"/>
</dbReference>
<gene>
    <name evidence="4" type="ORF">PXEA_LOCUS8336</name>
</gene>
<dbReference type="InterPro" id="IPR035979">
    <property type="entry name" value="RBD_domain_sf"/>
</dbReference>
<evidence type="ECO:0000259" key="3">
    <source>
        <dbReference type="PROSITE" id="PS50102"/>
    </source>
</evidence>
<protein>
    <recommendedName>
        <fullName evidence="3">RRM domain-containing protein</fullName>
    </recommendedName>
</protein>
<dbReference type="AlphaFoldDB" id="A0A3S5CK39"/>
<keyword evidence="5" id="KW-1185">Reference proteome</keyword>
<evidence type="ECO:0000256" key="1">
    <source>
        <dbReference type="PROSITE-ProRule" id="PRU00176"/>
    </source>
</evidence>
<accession>A0A3S5CK39</accession>
<name>A0A3S5CK39_9PLAT</name>
<feature type="region of interest" description="Disordered" evidence="2">
    <location>
        <begin position="328"/>
        <end position="348"/>
    </location>
</feature>
<feature type="domain" description="RRM" evidence="3">
    <location>
        <begin position="81"/>
        <end position="151"/>
    </location>
</feature>
<dbReference type="Gene3D" id="3.30.70.330">
    <property type="match status" value="1"/>
</dbReference>
<feature type="region of interest" description="Disordered" evidence="2">
    <location>
        <begin position="371"/>
        <end position="395"/>
    </location>
</feature>
<proteinExistence type="predicted"/>
<dbReference type="SMART" id="SM00360">
    <property type="entry name" value="RRM"/>
    <property type="match status" value="1"/>
</dbReference>
<comment type="caution">
    <text evidence="4">The sequence shown here is derived from an EMBL/GenBank/DDBJ whole genome shotgun (WGS) entry which is preliminary data.</text>
</comment>
<organism evidence="4 5">
    <name type="scientific">Protopolystoma xenopodis</name>
    <dbReference type="NCBI Taxonomy" id="117903"/>
    <lineage>
        <taxon>Eukaryota</taxon>
        <taxon>Metazoa</taxon>
        <taxon>Spiralia</taxon>
        <taxon>Lophotrochozoa</taxon>
        <taxon>Platyhelminthes</taxon>
        <taxon>Monogenea</taxon>
        <taxon>Polyopisthocotylea</taxon>
        <taxon>Polystomatidea</taxon>
        <taxon>Polystomatidae</taxon>
        <taxon>Protopolystoma</taxon>
    </lineage>
</organism>
<dbReference type="GO" id="GO:0003723">
    <property type="term" value="F:RNA binding"/>
    <property type="evidence" value="ECO:0007669"/>
    <property type="project" value="UniProtKB-UniRule"/>
</dbReference>
<feature type="compositionally biased region" description="Polar residues" evidence="2">
    <location>
        <begin position="330"/>
        <end position="343"/>
    </location>
</feature>
<dbReference type="PROSITE" id="PS50102">
    <property type="entry name" value="RRM"/>
    <property type="match status" value="1"/>
</dbReference>
<evidence type="ECO:0000256" key="2">
    <source>
        <dbReference type="SAM" id="MobiDB-lite"/>
    </source>
</evidence>
<feature type="non-terminal residue" evidence="4">
    <location>
        <position position="1"/>
    </location>
</feature>
<evidence type="ECO:0000313" key="4">
    <source>
        <dbReference type="EMBL" id="VEL14896.1"/>
    </source>
</evidence>
<evidence type="ECO:0000313" key="5">
    <source>
        <dbReference type="Proteomes" id="UP000784294"/>
    </source>
</evidence>
<reference evidence="4" key="1">
    <citation type="submission" date="2018-11" db="EMBL/GenBank/DDBJ databases">
        <authorList>
            <consortium name="Pathogen Informatics"/>
        </authorList>
    </citation>
    <scope>NUCLEOTIDE SEQUENCE</scope>
</reference>
<dbReference type="EMBL" id="CAAALY010022677">
    <property type="protein sequence ID" value="VEL14896.1"/>
    <property type="molecule type" value="Genomic_DNA"/>
</dbReference>
<dbReference type="OrthoDB" id="6281511at2759"/>
<dbReference type="Pfam" id="PF00076">
    <property type="entry name" value="RRM_1"/>
    <property type="match status" value="1"/>
</dbReference>